<sequence>MPSFDCMHTYIVGDAFRRTASCDCGWTGPKRWSRGSAEVDAAIHEVQANHLQPEIPVTTPQPVLALFAS</sequence>
<dbReference type="Proteomes" id="UP000279306">
    <property type="component" value="Chromosome"/>
</dbReference>
<organism evidence="1 2">
    <name type="scientific">Mycolicibacterium aurum</name>
    <name type="common">Mycobacterium aurum</name>
    <dbReference type="NCBI Taxonomy" id="1791"/>
    <lineage>
        <taxon>Bacteria</taxon>
        <taxon>Bacillati</taxon>
        <taxon>Actinomycetota</taxon>
        <taxon>Actinomycetes</taxon>
        <taxon>Mycobacteriales</taxon>
        <taxon>Mycobacteriaceae</taxon>
        <taxon>Mycolicibacterium</taxon>
    </lineage>
</organism>
<name>A0A448IJ98_MYCAU</name>
<dbReference type="AlphaFoldDB" id="A0A448IJ98"/>
<evidence type="ECO:0000313" key="1">
    <source>
        <dbReference type="EMBL" id="VEG52367.1"/>
    </source>
</evidence>
<dbReference type="KEGG" id="mauu:NCTC10437_01424"/>
<keyword evidence="2" id="KW-1185">Reference proteome</keyword>
<accession>A0A448IJ98</accession>
<gene>
    <name evidence="1" type="ORF">NCTC10437_01424</name>
</gene>
<dbReference type="EMBL" id="LR134356">
    <property type="protein sequence ID" value="VEG52367.1"/>
    <property type="molecule type" value="Genomic_DNA"/>
</dbReference>
<protein>
    <submittedName>
        <fullName evidence="1">Uncharacterized protein</fullName>
    </submittedName>
</protein>
<reference evidence="1 2" key="1">
    <citation type="submission" date="2018-12" db="EMBL/GenBank/DDBJ databases">
        <authorList>
            <consortium name="Pathogen Informatics"/>
        </authorList>
    </citation>
    <scope>NUCLEOTIDE SEQUENCE [LARGE SCALE GENOMIC DNA]</scope>
    <source>
        <strain evidence="1 2">NCTC10437</strain>
    </source>
</reference>
<proteinExistence type="predicted"/>
<evidence type="ECO:0000313" key="2">
    <source>
        <dbReference type="Proteomes" id="UP000279306"/>
    </source>
</evidence>